<keyword evidence="1" id="KW-0408">Iron</keyword>
<dbReference type="EMBL" id="CP078145">
    <property type="protein sequence ID" value="QXN94744.1"/>
    <property type="molecule type" value="Genomic_DNA"/>
</dbReference>
<name>A0ABX8S0Z9_NOCIO</name>
<feature type="binding site" evidence="1">
    <location>
        <position position="110"/>
    </location>
    <ligand>
        <name>Fe cation</name>
        <dbReference type="ChEBI" id="CHEBI:24875"/>
    </ligand>
</feature>
<evidence type="ECO:0000256" key="1">
    <source>
        <dbReference type="HAMAP-Rule" id="MF_00163"/>
    </source>
</evidence>
<comment type="similarity">
    <text evidence="1">Belongs to the polypeptide deformylase family.</text>
</comment>
<comment type="catalytic activity">
    <reaction evidence="1">
        <text>N-terminal N-formyl-L-methionyl-[peptide] + H2O = N-terminal L-methionyl-[peptide] + formate</text>
        <dbReference type="Rhea" id="RHEA:24420"/>
        <dbReference type="Rhea" id="RHEA-COMP:10639"/>
        <dbReference type="Rhea" id="RHEA-COMP:10640"/>
        <dbReference type="ChEBI" id="CHEBI:15377"/>
        <dbReference type="ChEBI" id="CHEBI:15740"/>
        <dbReference type="ChEBI" id="CHEBI:49298"/>
        <dbReference type="ChEBI" id="CHEBI:64731"/>
        <dbReference type="EC" id="3.5.1.88"/>
    </reaction>
</comment>
<feature type="binding site" evidence="1">
    <location>
        <position position="156"/>
    </location>
    <ligand>
        <name>Fe cation</name>
        <dbReference type="ChEBI" id="CHEBI:24875"/>
    </ligand>
</feature>
<dbReference type="EC" id="3.5.1.88" evidence="1"/>
<dbReference type="CDD" id="cd00487">
    <property type="entry name" value="Pep_deformylase"/>
    <property type="match status" value="1"/>
</dbReference>
<keyword evidence="3" id="KW-1185">Reference proteome</keyword>
<dbReference type="Proteomes" id="UP000694257">
    <property type="component" value="Chromosome"/>
</dbReference>
<dbReference type="HAMAP" id="MF_00163">
    <property type="entry name" value="Pep_deformylase"/>
    <property type="match status" value="1"/>
</dbReference>
<dbReference type="Pfam" id="PF01327">
    <property type="entry name" value="Pep_deformylase"/>
    <property type="match status" value="1"/>
</dbReference>
<evidence type="ECO:0000313" key="3">
    <source>
        <dbReference type="Proteomes" id="UP000694257"/>
    </source>
</evidence>
<feature type="active site" evidence="1">
    <location>
        <position position="153"/>
    </location>
</feature>
<keyword evidence="1" id="KW-0648">Protein biosynthesis</keyword>
<dbReference type="RefSeq" id="WP_218477397.1">
    <property type="nucleotide sequence ID" value="NZ_BAABJN010000004.1"/>
</dbReference>
<evidence type="ECO:0000313" key="2">
    <source>
        <dbReference type="EMBL" id="QXN94744.1"/>
    </source>
</evidence>
<protein>
    <recommendedName>
        <fullName evidence="1">Peptide deformylase</fullName>
        <shortName evidence="1">PDF</shortName>
        <ecNumber evidence="1">3.5.1.88</ecNumber>
    </recommendedName>
    <alternativeName>
        <fullName evidence="1">Polypeptide deformylase</fullName>
    </alternativeName>
</protein>
<sequence length="190" mass="21001">MIETKPSDTMRDLGIVQSGAQSLCEQCGPLELPAERGLADTIVSELTTVMDRVREAHDFAKGSGIAAPQIGIHRRVAVVQPPDENAPIIVMLNPRIVSRSEAEDEQYEGCLSFFDVRGLVPRPLSITVEAATPTGETTVTEYRDGLARLIHHEIDHLDGILYTARMRVGAKPIPVEQYRQTGHSWVYDQQ</sequence>
<dbReference type="PANTHER" id="PTHR10458">
    <property type="entry name" value="PEPTIDE DEFORMYLASE"/>
    <property type="match status" value="1"/>
</dbReference>
<feature type="binding site" evidence="1">
    <location>
        <position position="152"/>
    </location>
    <ligand>
        <name>Fe cation</name>
        <dbReference type="ChEBI" id="CHEBI:24875"/>
    </ligand>
</feature>
<organism evidence="2 3">
    <name type="scientific">Nocardia iowensis</name>
    <dbReference type="NCBI Taxonomy" id="204891"/>
    <lineage>
        <taxon>Bacteria</taxon>
        <taxon>Bacillati</taxon>
        <taxon>Actinomycetota</taxon>
        <taxon>Actinomycetes</taxon>
        <taxon>Mycobacteriales</taxon>
        <taxon>Nocardiaceae</taxon>
        <taxon>Nocardia</taxon>
    </lineage>
</organism>
<comment type="function">
    <text evidence="1">Removes the formyl group from the N-terminal Met of newly synthesized proteins. Requires at least a dipeptide for an efficient rate of reaction. N-terminal L-methionine is a prerequisite for activity but the enzyme has broad specificity at other positions.</text>
</comment>
<dbReference type="InterPro" id="IPR023635">
    <property type="entry name" value="Peptide_deformylase"/>
</dbReference>
<gene>
    <name evidence="1" type="primary">def</name>
    <name evidence="2" type="ORF">KV110_17845</name>
</gene>
<dbReference type="PANTHER" id="PTHR10458:SF22">
    <property type="entry name" value="PEPTIDE DEFORMYLASE"/>
    <property type="match status" value="1"/>
</dbReference>
<keyword evidence="1" id="KW-0479">Metal-binding</keyword>
<comment type="cofactor">
    <cofactor evidence="1">
        <name>Fe(2+)</name>
        <dbReference type="ChEBI" id="CHEBI:29033"/>
    </cofactor>
    <text evidence="1">Binds 1 Fe(2+) ion.</text>
</comment>
<accession>A0ABX8S0Z9</accession>
<proteinExistence type="inferred from homology"/>
<reference evidence="2 3" key="1">
    <citation type="submission" date="2021-07" db="EMBL/GenBank/DDBJ databases">
        <title>Whole Genome Sequence of Nocardia Iowensis.</title>
        <authorList>
            <person name="Lamm A."/>
            <person name="Collins-Fairclough A.M."/>
            <person name="Bunk B."/>
            <person name="Sproer C."/>
        </authorList>
    </citation>
    <scope>NUCLEOTIDE SEQUENCE [LARGE SCALE GENOMIC DNA]</scope>
    <source>
        <strain evidence="2 3">NRRL 5646</strain>
    </source>
</reference>
<keyword evidence="1" id="KW-0378">Hydrolase</keyword>